<dbReference type="Proteomes" id="UP000198862">
    <property type="component" value="Unassembled WGS sequence"/>
</dbReference>
<evidence type="ECO:0000256" key="1">
    <source>
        <dbReference type="SAM" id="Phobius"/>
    </source>
</evidence>
<proteinExistence type="predicted"/>
<evidence type="ECO:0000313" key="2">
    <source>
        <dbReference type="EMBL" id="SFD24649.1"/>
    </source>
</evidence>
<dbReference type="EMBL" id="FOLO01000043">
    <property type="protein sequence ID" value="SFD24649.1"/>
    <property type="molecule type" value="Genomic_DNA"/>
</dbReference>
<feature type="transmembrane region" description="Helical" evidence="1">
    <location>
        <begin position="20"/>
        <end position="38"/>
    </location>
</feature>
<gene>
    <name evidence="2" type="ORF">SAMN02745724_03986</name>
</gene>
<keyword evidence="1" id="KW-0472">Membrane</keyword>
<dbReference type="PROSITE" id="PS00409">
    <property type="entry name" value="PROKAR_NTER_METHYL"/>
    <property type="match status" value="1"/>
</dbReference>
<sequence length="342" mass="38204">MKFHESNNIKHQGFTLIELMISLVIGLFILSGVMFTYMSMKSTTKSTLEIGEIQESGRLAMDIISKDIERAGFWGSYYGNTLDFNNVTVLANPGTDCSEGDNNASFPGNFPTNFRYIYGIETSSANALGCITNAVQNTDVIQMKGLGGNNIKGEASGVGRYYLITQKKSAQFRVGDGTVFNIADVNTNSTVWEYNHYVYFISLQTGQRVKGQEVDIPTLMRRRLSAENGGEFSEEVIMEGIENMRFVYGIDTNANDKVDTYRVAEQMQAIDWEQSNSKIMSVQIFLLVRSLQEDFSSPARNRTYTLGGVGNDTAKTLTFNDRFRRSVFVSTVRLVNGGSELW</sequence>
<protein>
    <submittedName>
        <fullName evidence="2">Type IV pilus assembly protein PilW</fullName>
    </submittedName>
</protein>
<name>A0A1I1QRG2_9GAMM</name>
<dbReference type="InterPro" id="IPR032092">
    <property type="entry name" value="PilW"/>
</dbReference>
<dbReference type="Pfam" id="PF07963">
    <property type="entry name" value="N_methyl"/>
    <property type="match status" value="1"/>
</dbReference>
<dbReference type="STRING" id="1123010.SAMN02745724_03986"/>
<dbReference type="GO" id="GO:0043683">
    <property type="term" value="P:type IV pilus assembly"/>
    <property type="evidence" value="ECO:0007669"/>
    <property type="project" value="InterPro"/>
</dbReference>
<dbReference type="RefSeq" id="WP_245763871.1">
    <property type="nucleotide sequence ID" value="NZ_FOLO01000043.1"/>
</dbReference>
<keyword evidence="3" id="KW-1185">Reference proteome</keyword>
<keyword evidence="1" id="KW-1133">Transmembrane helix</keyword>
<evidence type="ECO:0000313" key="3">
    <source>
        <dbReference type="Proteomes" id="UP000198862"/>
    </source>
</evidence>
<dbReference type="InterPro" id="IPR012902">
    <property type="entry name" value="N_methyl_site"/>
</dbReference>
<dbReference type="AlphaFoldDB" id="A0A1I1QRG2"/>
<keyword evidence="1" id="KW-0812">Transmembrane</keyword>
<dbReference type="Pfam" id="PF16074">
    <property type="entry name" value="PilW"/>
    <property type="match status" value="1"/>
</dbReference>
<reference evidence="2 3" key="1">
    <citation type="submission" date="2016-10" db="EMBL/GenBank/DDBJ databases">
        <authorList>
            <person name="de Groot N.N."/>
        </authorList>
    </citation>
    <scope>NUCLEOTIDE SEQUENCE [LARGE SCALE GENOMIC DNA]</scope>
    <source>
        <strain evidence="2 3">DSM 6059</strain>
    </source>
</reference>
<dbReference type="NCBIfam" id="TIGR02532">
    <property type="entry name" value="IV_pilin_GFxxxE"/>
    <property type="match status" value="1"/>
</dbReference>
<organism evidence="2 3">
    <name type="scientific">Pseudoalteromonas denitrificans DSM 6059</name>
    <dbReference type="NCBI Taxonomy" id="1123010"/>
    <lineage>
        <taxon>Bacteria</taxon>
        <taxon>Pseudomonadati</taxon>
        <taxon>Pseudomonadota</taxon>
        <taxon>Gammaproteobacteria</taxon>
        <taxon>Alteromonadales</taxon>
        <taxon>Pseudoalteromonadaceae</taxon>
        <taxon>Pseudoalteromonas</taxon>
    </lineage>
</organism>
<accession>A0A1I1QRG2</accession>